<proteinExistence type="predicted"/>
<evidence type="ECO:0000256" key="14">
    <source>
        <dbReference type="PROSITE-ProRule" id="PRU00339"/>
    </source>
</evidence>
<gene>
    <name evidence="17" type="ORF">EDS130_LOCUS19889</name>
</gene>
<evidence type="ECO:0000256" key="2">
    <source>
        <dbReference type="ARBA" id="ARBA00022448"/>
    </source>
</evidence>
<dbReference type="OrthoDB" id="5984008at2759"/>
<name>A0A814NVD7_ADIRI</name>
<dbReference type="EMBL" id="CAJNOJ010000096">
    <property type="protein sequence ID" value="CAF1098932.1"/>
    <property type="molecule type" value="Genomic_DNA"/>
</dbReference>
<dbReference type="PROSITE" id="PS50005">
    <property type="entry name" value="TPR"/>
    <property type="match status" value="1"/>
</dbReference>
<keyword evidence="9" id="KW-0325">Glycoprotein</keyword>
<keyword evidence="14" id="KW-0802">TPR repeat</keyword>
<reference evidence="17" key="1">
    <citation type="submission" date="2021-02" db="EMBL/GenBank/DDBJ databases">
        <authorList>
            <person name="Nowell W R."/>
        </authorList>
    </citation>
    <scope>NUCLEOTIDE SEQUENCE</scope>
</reference>
<evidence type="ECO:0000256" key="7">
    <source>
        <dbReference type="ARBA" id="ARBA00023136"/>
    </source>
</evidence>
<organism evidence="17 18">
    <name type="scientific">Adineta ricciae</name>
    <name type="common">Rotifer</name>
    <dbReference type="NCBI Taxonomy" id="249248"/>
    <lineage>
        <taxon>Eukaryota</taxon>
        <taxon>Metazoa</taxon>
        <taxon>Spiralia</taxon>
        <taxon>Gnathifera</taxon>
        <taxon>Rotifera</taxon>
        <taxon>Eurotatoria</taxon>
        <taxon>Bdelloidea</taxon>
        <taxon>Adinetida</taxon>
        <taxon>Adinetidae</taxon>
        <taxon>Adineta</taxon>
    </lineage>
</organism>
<evidence type="ECO:0000256" key="8">
    <source>
        <dbReference type="ARBA" id="ARBA00023170"/>
    </source>
</evidence>
<accession>A0A814NVD7</accession>
<dbReference type="Gene3D" id="1.25.40.10">
    <property type="entry name" value="Tetratricopeptide repeat domain"/>
    <property type="match status" value="1"/>
</dbReference>
<keyword evidence="7 15" id="KW-0472">Membrane</keyword>
<feature type="repeat" description="TPR" evidence="14">
    <location>
        <begin position="1825"/>
        <end position="1858"/>
    </location>
</feature>
<dbReference type="Pfam" id="PF13432">
    <property type="entry name" value="TPR_16"/>
    <property type="match status" value="1"/>
</dbReference>
<dbReference type="SMART" id="SM00028">
    <property type="entry name" value="TPR"/>
    <property type="match status" value="4"/>
</dbReference>
<feature type="domain" description="Ionotropic glutamate receptor C-terminal" evidence="16">
    <location>
        <begin position="401"/>
        <end position="733"/>
    </location>
</feature>
<dbReference type="PRINTS" id="PR00248">
    <property type="entry name" value="GPCRMGR"/>
</dbReference>
<evidence type="ECO:0000256" key="6">
    <source>
        <dbReference type="ARBA" id="ARBA00023065"/>
    </source>
</evidence>
<dbReference type="Gene3D" id="3.40.50.2300">
    <property type="match status" value="3"/>
</dbReference>
<evidence type="ECO:0000256" key="1">
    <source>
        <dbReference type="ARBA" id="ARBA00004141"/>
    </source>
</evidence>
<keyword evidence="3 15" id="KW-0812">Transmembrane</keyword>
<dbReference type="Pfam" id="PF13181">
    <property type="entry name" value="TPR_8"/>
    <property type="match status" value="1"/>
</dbReference>
<dbReference type="SMART" id="SM00079">
    <property type="entry name" value="PBPe"/>
    <property type="match status" value="1"/>
</dbReference>
<comment type="caution">
    <text evidence="17">The sequence shown here is derived from an EMBL/GenBank/DDBJ whole genome shotgun (WGS) entry which is preliminary data.</text>
</comment>
<dbReference type="InterPro" id="IPR001320">
    <property type="entry name" value="Iontro_rcpt_C"/>
</dbReference>
<evidence type="ECO:0000313" key="17">
    <source>
        <dbReference type="EMBL" id="CAF1098932.1"/>
    </source>
</evidence>
<protein>
    <recommendedName>
        <fullName evidence="16">Ionotropic glutamate receptor C-terminal domain-containing protein</fullName>
    </recommendedName>
</protein>
<evidence type="ECO:0000256" key="12">
    <source>
        <dbReference type="ARBA" id="ARBA00023303"/>
    </source>
</evidence>
<dbReference type="InterPro" id="IPR001828">
    <property type="entry name" value="ANF_lig-bd_rcpt"/>
</dbReference>
<evidence type="ECO:0000259" key="16">
    <source>
        <dbReference type="SMART" id="SM00079"/>
    </source>
</evidence>
<dbReference type="PROSITE" id="PS51996">
    <property type="entry name" value="TR_MART"/>
    <property type="match status" value="1"/>
</dbReference>
<sequence>MFISAILLSHRYNITIGGQFLGWQVMDSEENVANTLSKTCLLTSSSNIIGIVGPTFSRESHYIAPFAEKLDIPMISHAATDPDLSDRQIYRSFYRTVPSDNAAALAITKLFLKYNWTSCTIIYQNDAFGSGGAKSISETFDRHGLNVTGMIIFDIVTRTIGDDLKTLLNSRSTRIVILWVEENYAALVLQQALDCDVLGPRFTWILGSNIPLNIFNSSVYDRLTGMFTIEPVVGNVINAPFNATLLREAYAIWQQYEPETFPGPGNVNYYALFSFDATWSLILSLRELCLKNASCTSFLETPLCFHRRFLSADLLFDIINNTTFLGVSGPVEFKANLTDRVNGSYYIAKNIQSFSNGLNYVPVLVWSETNNWVSHTELNTIIWPGRSLVAPIGYALATNATLRIAVIEIPPLTIIEETKDEHGGKKTKLSGYAPDLIDHLQKQMKFKSNTTVLSSNRTYDELIEAVANNTYDMIVGDITIIATRQKRIAFSSSIYDGSLRVIIRNSSSSYLRSSSSTSLLTWAQRTLCYVGLLILTTMLLNVFEGKGWIFPYIDSPLKINTRYEPIARSISSLITCFLYMLSIISFACFTARLIVELATPKSEVLISGIDDIKKGKISSDRVGIIANSSIEDYYLREISGGNHNFYPLQSKDDMYNKLLSNTIDAAIMDSGVLEYSTNTLYRNLTLAGPAFDHSAFGIVYPKGWLYEQDLSVSLASLKKLGILDGLKNKWFVTNYPSNSLPVSSFNSRPLFLFLVLINNIFSGTINTPTTNSIPYNTYSSMESISDTSEIPPLLQSIESCTVEASTNDYMEHDVSLFSPAEHVQVLKDESRTNRISVHSVCSYCADLSGLTLINDTQPITDSITSEETIKLKRNIDISIICLDVSLSLKQPINDVRINVELFTDDLKCTSRLLSINKNTEEKKLIYFVISASRGRIVLPLVHSCVNIERIYIHDAQNVSRNSLWMDSYSKIVDSWPSTDAIQQQLKQDIEHLMTKCSRWTRSPNLLSNLRPQTLSYHITSLPVGQDEKCYNIPNIVTLYCNSHDHEKFHFSHENAQFRVFNNVHQCTEFVDKYDISSVFLVICIDCTTDLPHVLQLVNHQSVHATYIFACGQWRDMQNIGSLYESSKVSGVFVSHRELLVQLTNDICFYRQTLANTVKMDALRADSEVLAHLIPSDKEFIRSQLVIDVLSRLLPSTNTDSNVPEYINTELAQRIHYFHKLKSELSYIYNTLEPLSSNQIRSSITVYVTQLTSNTDMNMIRKNYNCFLQFYACLTASRSYSSAVQLCRRAVDNGLDAALWEIQLTKGTTITQSPSHPDVFIFPLGTIFRLNSIKQTCDLIWHIKIEYNNYNIQPFKDQLYFETHSQNFNMSPQEERTHVRQLHEAMSTFQSFVNIRSQPRVPLKNQQCQCFNLNETFLRLQTYTERDEVTEFLSHTSLEKIFFISSGEDAENLCSFVTAQQRFKDSYIYELKLDTDGVPSGTEGWTVCNNIDDLYKHVYTDLTQVLKDTDFGYQVPNDAADTILDLFPAFELFNLTNKQVWCQFLNKNCLRFVLFRLIYQILFEMEHDASALDEMCSYFRNEYKSYPTQLKSIDKFQANYDVNHTVKYYTEHQFLYSLINQALRSEDFNRIFTCRYYISHLDQRLTTYVEKSSTSLTEKLVFHGKKLPTAVLQQLNDSRGSLISINSFLSTSKSCIVSADYTGADTDIPGYESVMFTMTIDSTTKTKMKYADITNESKHPQEREILFSVGSVWKIDDVIDGPVREVKLTFCDQIDTELEEIDQRLTNGPTFLSLGNVLRELGDKINAENHYYRMLDRPDLSGEIRGHIYYNIGTLAAEQGRYSDALKSFRLAVELISSESEKDVNSKTLNDLIYHHNIRPTRLRIWNSLGLLYYKNGDCRNARSSFEQSLKEHGHPLEKAIVHNNLGLLEFDYGNYQKSYRHHENALNLSKKYICVPEFHVNWSRANNLLSETTAHDTILQPVVKSRSSTCSDEFLMTMKIDQILYDSGNKD</sequence>
<dbReference type="InterPro" id="IPR028082">
    <property type="entry name" value="Peripla_BP_I"/>
</dbReference>
<evidence type="ECO:0000256" key="5">
    <source>
        <dbReference type="ARBA" id="ARBA00023018"/>
    </source>
</evidence>
<evidence type="ECO:0000256" key="15">
    <source>
        <dbReference type="SAM" id="Phobius"/>
    </source>
</evidence>
<dbReference type="Gene3D" id="3.40.190.10">
    <property type="entry name" value="Periplasmic binding protein-like II"/>
    <property type="match status" value="2"/>
</dbReference>
<evidence type="ECO:0000256" key="3">
    <source>
        <dbReference type="ARBA" id="ARBA00022692"/>
    </source>
</evidence>
<evidence type="ECO:0000256" key="10">
    <source>
        <dbReference type="ARBA" id="ARBA00023257"/>
    </source>
</evidence>
<dbReference type="Pfam" id="PF01094">
    <property type="entry name" value="ANF_receptor"/>
    <property type="match status" value="1"/>
</dbReference>
<dbReference type="InterPro" id="IPR015683">
    <property type="entry name" value="Ionotropic_Glu_rcpt"/>
</dbReference>
<dbReference type="GO" id="GO:0015276">
    <property type="term" value="F:ligand-gated monoatomic ion channel activity"/>
    <property type="evidence" value="ECO:0007669"/>
    <property type="project" value="InterPro"/>
</dbReference>
<dbReference type="InterPro" id="IPR001638">
    <property type="entry name" value="Solute-binding_3/MltF_N"/>
</dbReference>
<keyword evidence="4 15" id="KW-1133">Transmembrane helix</keyword>
<feature type="transmembrane region" description="Helical" evidence="15">
    <location>
        <begin position="572"/>
        <end position="595"/>
    </location>
</feature>
<dbReference type="InterPro" id="IPR011990">
    <property type="entry name" value="TPR-like_helical_dom_sf"/>
</dbReference>
<dbReference type="Gene3D" id="3.90.176.10">
    <property type="entry name" value="Toxin ADP-ribosyltransferase, Chain A, domain 1"/>
    <property type="match status" value="1"/>
</dbReference>
<dbReference type="GO" id="GO:0045211">
    <property type="term" value="C:postsynaptic membrane"/>
    <property type="evidence" value="ECO:0007669"/>
    <property type="project" value="UniProtKB-SubCell"/>
</dbReference>
<keyword evidence="5" id="KW-0770">Synapse</keyword>
<dbReference type="SUPFAM" id="SSF56399">
    <property type="entry name" value="ADP-ribosylation"/>
    <property type="match status" value="1"/>
</dbReference>
<dbReference type="InterPro" id="IPR019734">
    <property type="entry name" value="TPR_rpt"/>
</dbReference>
<keyword evidence="2" id="KW-0813">Transport</keyword>
<dbReference type="GO" id="GO:0004930">
    <property type="term" value="F:G protein-coupled receptor activity"/>
    <property type="evidence" value="ECO:0007669"/>
    <property type="project" value="InterPro"/>
</dbReference>
<dbReference type="Proteomes" id="UP000663852">
    <property type="component" value="Unassembled WGS sequence"/>
</dbReference>
<evidence type="ECO:0000256" key="4">
    <source>
        <dbReference type="ARBA" id="ARBA00022989"/>
    </source>
</evidence>
<keyword evidence="6" id="KW-0406">Ion transport</keyword>
<comment type="subcellular location">
    <subcellularLocation>
        <location evidence="1">Membrane</location>
        <topology evidence="1">Multi-pass membrane protein</topology>
    </subcellularLocation>
    <subcellularLocation>
        <location evidence="13">Postsynaptic cell membrane</location>
    </subcellularLocation>
</comment>
<feature type="transmembrane region" description="Helical" evidence="15">
    <location>
        <begin position="522"/>
        <end position="543"/>
    </location>
</feature>
<keyword evidence="11" id="KW-1071">Ligand-gated ion channel</keyword>
<dbReference type="Pfam" id="PF00497">
    <property type="entry name" value="SBP_bac_3"/>
    <property type="match status" value="1"/>
</dbReference>
<dbReference type="PANTHER" id="PTHR18966">
    <property type="entry name" value="IONOTROPIC GLUTAMATE RECEPTOR"/>
    <property type="match status" value="1"/>
</dbReference>
<dbReference type="SUPFAM" id="SSF48452">
    <property type="entry name" value="TPR-like"/>
    <property type="match status" value="1"/>
</dbReference>
<keyword evidence="8" id="KW-0675">Receptor</keyword>
<evidence type="ECO:0000256" key="9">
    <source>
        <dbReference type="ARBA" id="ARBA00023180"/>
    </source>
</evidence>
<keyword evidence="12" id="KW-0407">Ion channel</keyword>
<dbReference type="InterPro" id="IPR000337">
    <property type="entry name" value="GPCR_3"/>
</dbReference>
<evidence type="ECO:0000256" key="11">
    <source>
        <dbReference type="ARBA" id="ARBA00023286"/>
    </source>
</evidence>
<dbReference type="SUPFAM" id="SSF53822">
    <property type="entry name" value="Periplasmic binding protein-like I"/>
    <property type="match status" value="1"/>
</dbReference>
<keyword evidence="10" id="KW-0628">Postsynaptic cell membrane</keyword>
<evidence type="ECO:0000313" key="18">
    <source>
        <dbReference type="Proteomes" id="UP000663852"/>
    </source>
</evidence>
<evidence type="ECO:0000256" key="13">
    <source>
        <dbReference type="ARBA" id="ARBA00034100"/>
    </source>
</evidence>
<dbReference type="SUPFAM" id="SSF53850">
    <property type="entry name" value="Periplasmic binding protein-like II"/>
    <property type="match status" value="1"/>
</dbReference>